<dbReference type="RefSeq" id="XP_066654014.1">
    <property type="nucleotide sequence ID" value="XM_066796312.1"/>
</dbReference>
<comment type="caution">
    <text evidence="2">The sequence shown here is derived from an EMBL/GenBank/DDBJ whole genome shotgun (WGS) entry which is preliminary data.</text>
</comment>
<keyword evidence="3" id="KW-1185">Reference proteome</keyword>
<accession>A0ABR1LJC2</accession>
<feature type="region of interest" description="Disordered" evidence="1">
    <location>
        <begin position="62"/>
        <end position="103"/>
    </location>
</feature>
<protein>
    <submittedName>
        <fullName evidence="2">Uncharacterized protein</fullName>
    </submittedName>
</protein>
<gene>
    <name evidence="2" type="ORF">J3D65DRAFT_447824</name>
</gene>
<organism evidence="2 3">
    <name type="scientific">Phyllosticta citribraziliensis</name>
    <dbReference type="NCBI Taxonomy" id="989973"/>
    <lineage>
        <taxon>Eukaryota</taxon>
        <taxon>Fungi</taxon>
        <taxon>Dikarya</taxon>
        <taxon>Ascomycota</taxon>
        <taxon>Pezizomycotina</taxon>
        <taxon>Dothideomycetes</taxon>
        <taxon>Dothideomycetes incertae sedis</taxon>
        <taxon>Botryosphaeriales</taxon>
        <taxon>Phyllostictaceae</taxon>
        <taxon>Phyllosticta</taxon>
    </lineage>
</organism>
<sequence>MVLVLMSEVRWLTTAQGRAGGLLTRCGRGGTGTEACLLALALLWLWLWLSFGGAASPKSKIAASPTAPPSITSSADGARQAESERRTLSILNSQRPPTNPAPSPSRFALLCLQASTANHGVTRSGGSPLPHDNFCPYQLLSFIGKYRRVAALTTRSPPNPTIPHQGFLAAEKECLSLNATFG</sequence>
<reference evidence="2 3" key="1">
    <citation type="submission" date="2024-04" db="EMBL/GenBank/DDBJ databases">
        <title>Phyllosticta paracitricarpa is synonymous to the EU quarantine fungus P. citricarpa based on phylogenomic analyses.</title>
        <authorList>
            <consortium name="Lawrence Berkeley National Laboratory"/>
            <person name="Van ingen-buijs V.A."/>
            <person name="Van westerhoven A.C."/>
            <person name="Haridas S."/>
            <person name="Skiadas P."/>
            <person name="Martin F."/>
            <person name="Groenewald J.Z."/>
            <person name="Crous P.W."/>
            <person name="Seidl M.F."/>
        </authorList>
    </citation>
    <scope>NUCLEOTIDE SEQUENCE [LARGE SCALE GENOMIC DNA]</scope>
    <source>
        <strain evidence="2 3">CPC 17464</strain>
    </source>
</reference>
<evidence type="ECO:0000313" key="2">
    <source>
        <dbReference type="EMBL" id="KAK7535289.1"/>
    </source>
</evidence>
<dbReference type="EMBL" id="JBBPEH010000008">
    <property type="protein sequence ID" value="KAK7535289.1"/>
    <property type="molecule type" value="Genomic_DNA"/>
</dbReference>
<name>A0ABR1LJC2_9PEZI</name>
<feature type="compositionally biased region" description="Low complexity" evidence="1">
    <location>
        <begin position="62"/>
        <end position="75"/>
    </location>
</feature>
<proteinExistence type="predicted"/>
<dbReference type="Proteomes" id="UP001360953">
    <property type="component" value="Unassembled WGS sequence"/>
</dbReference>
<evidence type="ECO:0000256" key="1">
    <source>
        <dbReference type="SAM" id="MobiDB-lite"/>
    </source>
</evidence>
<evidence type="ECO:0000313" key="3">
    <source>
        <dbReference type="Proteomes" id="UP001360953"/>
    </source>
</evidence>
<dbReference type="GeneID" id="92029218"/>